<accession>A0AAV7RTS8</accession>
<reference evidence="2" key="1">
    <citation type="journal article" date="2022" name="bioRxiv">
        <title>Sequencing and chromosome-scale assembly of the giantPleurodeles waltlgenome.</title>
        <authorList>
            <person name="Brown T."/>
            <person name="Elewa A."/>
            <person name="Iarovenko S."/>
            <person name="Subramanian E."/>
            <person name="Araus A.J."/>
            <person name="Petzold A."/>
            <person name="Susuki M."/>
            <person name="Suzuki K.-i.T."/>
            <person name="Hayashi T."/>
            <person name="Toyoda A."/>
            <person name="Oliveira C."/>
            <person name="Osipova E."/>
            <person name="Leigh N.D."/>
            <person name="Simon A."/>
            <person name="Yun M.H."/>
        </authorList>
    </citation>
    <scope>NUCLEOTIDE SEQUENCE</scope>
    <source>
        <strain evidence="2">20211129_DDA</strain>
        <tissue evidence="2">Liver</tissue>
    </source>
</reference>
<name>A0AAV7RTS8_PLEWA</name>
<keyword evidence="3" id="KW-1185">Reference proteome</keyword>
<proteinExistence type="predicted"/>
<comment type="caution">
    <text evidence="2">The sequence shown here is derived from an EMBL/GenBank/DDBJ whole genome shotgun (WGS) entry which is preliminary data.</text>
</comment>
<evidence type="ECO:0000313" key="2">
    <source>
        <dbReference type="EMBL" id="KAJ1154348.1"/>
    </source>
</evidence>
<gene>
    <name evidence="2" type="ORF">NDU88_007100</name>
</gene>
<feature type="region of interest" description="Disordered" evidence="1">
    <location>
        <begin position="85"/>
        <end position="104"/>
    </location>
</feature>
<sequence>MEVRPERDWRPSPRGVLRVARQRWDALHREAIGPPAESLLERGEKSRGRSPLPYTWGLQQPWTRVGSTARRAGQVPPAREYCERGAPAGRLELRPPPAPPDRCERRTGLAVAQGEVRLAALKGHT</sequence>
<feature type="region of interest" description="Disordered" evidence="1">
    <location>
        <begin position="32"/>
        <end position="58"/>
    </location>
</feature>
<dbReference type="AlphaFoldDB" id="A0AAV7RTS8"/>
<evidence type="ECO:0000313" key="3">
    <source>
        <dbReference type="Proteomes" id="UP001066276"/>
    </source>
</evidence>
<dbReference type="Proteomes" id="UP001066276">
    <property type="component" value="Chromosome 5"/>
</dbReference>
<evidence type="ECO:0000256" key="1">
    <source>
        <dbReference type="SAM" id="MobiDB-lite"/>
    </source>
</evidence>
<organism evidence="2 3">
    <name type="scientific">Pleurodeles waltl</name>
    <name type="common">Iberian ribbed newt</name>
    <dbReference type="NCBI Taxonomy" id="8319"/>
    <lineage>
        <taxon>Eukaryota</taxon>
        <taxon>Metazoa</taxon>
        <taxon>Chordata</taxon>
        <taxon>Craniata</taxon>
        <taxon>Vertebrata</taxon>
        <taxon>Euteleostomi</taxon>
        <taxon>Amphibia</taxon>
        <taxon>Batrachia</taxon>
        <taxon>Caudata</taxon>
        <taxon>Salamandroidea</taxon>
        <taxon>Salamandridae</taxon>
        <taxon>Pleurodelinae</taxon>
        <taxon>Pleurodeles</taxon>
    </lineage>
</organism>
<protein>
    <submittedName>
        <fullName evidence="2">Uncharacterized protein</fullName>
    </submittedName>
</protein>
<dbReference type="EMBL" id="JANPWB010000009">
    <property type="protein sequence ID" value="KAJ1154348.1"/>
    <property type="molecule type" value="Genomic_DNA"/>
</dbReference>